<dbReference type="CDD" id="cd11623">
    <property type="entry name" value="HR1_PKN_2"/>
    <property type="match status" value="1"/>
</dbReference>
<feature type="compositionally biased region" description="Polar residues" evidence="4">
    <location>
        <begin position="104"/>
        <end position="133"/>
    </location>
</feature>
<dbReference type="GO" id="GO:0007165">
    <property type="term" value="P:signal transduction"/>
    <property type="evidence" value="ECO:0007669"/>
    <property type="project" value="InterPro"/>
</dbReference>
<feature type="compositionally biased region" description="Polar residues" evidence="4">
    <location>
        <begin position="560"/>
        <end position="571"/>
    </location>
</feature>
<dbReference type="EMBL" id="WNWW01000495">
    <property type="protein sequence ID" value="KAF3424094.1"/>
    <property type="molecule type" value="Genomic_DNA"/>
</dbReference>
<feature type="region of interest" description="Disordered" evidence="4">
    <location>
        <begin position="1286"/>
        <end position="1351"/>
    </location>
</feature>
<evidence type="ECO:0000259" key="5">
    <source>
        <dbReference type="PROSITE" id="PS51860"/>
    </source>
</evidence>
<protein>
    <recommendedName>
        <fullName evidence="5">REM-1 domain-containing protein</fullName>
    </recommendedName>
</protein>
<dbReference type="GO" id="GO:0005524">
    <property type="term" value="F:ATP binding"/>
    <property type="evidence" value="ECO:0007669"/>
    <property type="project" value="InterPro"/>
</dbReference>
<feature type="domain" description="REM-1" evidence="5">
    <location>
        <begin position="126"/>
        <end position="203"/>
    </location>
</feature>
<feature type="compositionally biased region" description="Low complexity" evidence="4">
    <location>
        <begin position="1308"/>
        <end position="1319"/>
    </location>
</feature>
<dbReference type="SMART" id="SM00742">
    <property type="entry name" value="Hr1"/>
    <property type="match status" value="3"/>
</dbReference>
<feature type="region of interest" description="Disordered" evidence="4">
    <location>
        <begin position="1387"/>
        <end position="1437"/>
    </location>
</feature>
<evidence type="ECO:0000256" key="2">
    <source>
        <dbReference type="ARBA" id="ARBA00023054"/>
    </source>
</evidence>
<dbReference type="SUPFAM" id="SSF46585">
    <property type="entry name" value="HR1 repeat"/>
    <property type="match status" value="3"/>
</dbReference>
<feature type="compositionally biased region" description="Polar residues" evidence="4">
    <location>
        <begin position="1261"/>
        <end position="1271"/>
    </location>
</feature>
<feature type="compositionally biased region" description="Pro residues" evidence="4">
    <location>
        <begin position="1320"/>
        <end position="1333"/>
    </location>
</feature>
<feature type="compositionally biased region" description="Polar residues" evidence="4">
    <location>
        <begin position="508"/>
        <end position="534"/>
    </location>
</feature>
<feature type="region of interest" description="Disordered" evidence="4">
    <location>
        <begin position="1261"/>
        <end position="1280"/>
    </location>
</feature>
<keyword evidence="1" id="KW-0677">Repeat</keyword>
<feature type="compositionally biased region" description="Polar residues" evidence="4">
    <location>
        <begin position="318"/>
        <end position="327"/>
    </location>
</feature>
<dbReference type="Gene3D" id="3.30.200.20">
    <property type="entry name" value="Phosphorylase Kinase, domain 1"/>
    <property type="match status" value="1"/>
</dbReference>
<dbReference type="Proteomes" id="UP000655588">
    <property type="component" value="Unassembled WGS sequence"/>
</dbReference>
<dbReference type="InterPro" id="IPR035892">
    <property type="entry name" value="C2_domain_sf"/>
</dbReference>
<proteinExistence type="predicted"/>
<dbReference type="InterPro" id="IPR017892">
    <property type="entry name" value="Pkinase_C"/>
</dbReference>
<comment type="caution">
    <text evidence="6">The sequence shown here is derived from an EMBL/GenBank/DDBJ whole genome shotgun (WGS) entry which is preliminary data.</text>
</comment>
<feature type="compositionally biased region" description="Low complexity" evidence="4">
    <location>
        <begin position="361"/>
        <end position="388"/>
    </location>
</feature>
<accession>A0A833VXN1</accession>
<evidence type="ECO:0000313" key="6">
    <source>
        <dbReference type="EMBL" id="KAF3424094.1"/>
    </source>
</evidence>
<evidence type="ECO:0000313" key="7">
    <source>
        <dbReference type="Proteomes" id="UP000655588"/>
    </source>
</evidence>
<feature type="region of interest" description="Disordered" evidence="4">
    <location>
        <begin position="318"/>
        <end position="413"/>
    </location>
</feature>
<reference evidence="6" key="1">
    <citation type="submission" date="2019-11" db="EMBL/GenBank/DDBJ databases">
        <title>The nuclear and mitochondrial genomes of Frieseomelitta varia - a highly eusocial stingless bee (Meliponini) with a permanently sterile worker caste.</title>
        <authorList>
            <person name="Freitas F.C.P."/>
            <person name="Lourenco A.P."/>
            <person name="Nunes F.M.F."/>
            <person name="Paschoal A.R."/>
            <person name="Abreu F.C.P."/>
            <person name="Barbin F.O."/>
            <person name="Bataglia L."/>
            <person name="Cardoso-Junior C.A.M."/>
            <person name="Cervoni M.S."/>
            <person name="Silva S.R."/>
            <person name="Dalarmi F."/>
            <person name="Del Lama M.A."/>
            <person name="Depintor T.S."/>
            <person name="Ferreira K.M."/>
            <person name="Goria P.S."/>
            <person name="Jaskot M.C."/>
            <person name="Lago D.C."/>
            <person name="Luna-Lucena D."/>
            <person name="Moda L.M."/>
            <person name="Nascimento L."/>
            <person name="Pedrino M."/>
            <person name="Rabico F.O."/>
            <person name="Sanches F.C."/>
            <person name="Santos D.E."/>
            <person name="Santos C.G."/>
            <person name="Vieira J."/>
            <person name="Lopes T.F."/>
            <person name="Barchuk A.R."/>
            <person name="Hartfelder K."/>
            <person name="Simoes Z.L.P."/>
            <person name="Bitondi M.M.G."/>
            <person name="Pinheiro D.G."/>
        </authorList>
    </citation>
    <scope>NUCLEOTIDE SEQUENCE</scope>
    <source>
        <strain evidence="6">USP_RPSP 00005682</strain>
        <tissue evidence="6">Whole individual</tissue>
    </source>
</reference>
<feature type="region of interest" description="Disordered" evidence="4">
    <location>
        <begin position="102"/>
        <end position="133"/>
    </location>
</feature>
<gene>
    <name evidence="6" type="ORF">E2986_12343</name>
</gene>
<keyword evidence="7" id="KW-1185">Reference proteome</keyword>
<dbReference type="GO" id="GO:0031267">
    <property type="term" value="F:small GTPase binding"/>
    <property type="evidence" value="ECO:0007669"/>
    <property type="project" value="InterPro"/>
</dbReference>
<feature type="region of interest" description="Disordered" evidence="4">
    <location>
        <begin position="199"/>
        <end position="223"/>
    </location>
</feature>
<dbReference type="InterPro" id="IPR037313">
    <property type="entry name" value="PKN_HR1_1"/>
</dbReference>
<feature type="region of interest" description="Disordered" evidence="4">
    <location>
        <begin position="508"/>
        <end position="592"/>
    </location>
</feature>
<dbReference type="Pfam" id="PF02185">
    <property type="entry name" value="HR1"/>
    <property type="match status" value="2"/>
</dbReference>
<dbReference type="InterPro" id="IPR000008">
    <property type="entry name" value="C2_dom"/>
</dbReference>
<dbReference type="SMART" id="SM00239">
    <property type="entry name" value="C2"/>
    <property type="match status" value="1"/>
</dbReference>
<dbReference type="PROSITE" id="PS51860">
    <property type="entry name" value="REM_1"/>
    <property type="match status" value="2"/>
</dbReference>
<name>A0A833VXN1_9HYME</name>
<dbReference type="SUPFAM" id="SSF49562">
    <property type="entry name" value="C2 domain (Calcium/lipid-binding domain, CaLB)"/>
    <property type="match status" value="1"/>
</dbReference>
<evidence type="ECO:0000256" key="3">
    <source>
        <dbReference type="PROSITE-ProRule" id="PRU01207"/>
    </source>
</evidence>
<keyword evidence="2 3" id="KW-0175">Coiled coil</keyword>
<feature type="region of interest" description="Disordered" evidence="4">
    <location>
        <begin position="807"/>
        <end position="827"/>
    </location>
</feature>
<dbReference type="GO" id="GO:0004674">
    <property type="term" value="F:protein serine/threonine kinase activity"/>
    <property type="evidence" value="ECO:0007669"/>
    <property type="project" value="InterPro"/>
</dbReference>
<evidence type="ECO:0000256" key="4">
    <source>
        <dbReference type="SAM" id="MobiDB-lite"/>
    </source>
</evidence>
<organism evidence="6 7">
    <name type="scientific">Frieseomelitta varia</name>
    <dbReference type="NCBI Taxonomy" id="561572"/>
    <lineage>
        <taxon>Eukaryota</taxon>
        <taxon>Metazoa</taxon>
        <taxon>Ecdysozoa</taxon>
        <taxon>Arthropoda</taxon>
        <taxon>Hexapoda</taxon>
        <taxon>Insecta</taxon>
        <taxon>Pterygota</taxon>
        <taxon>Neoptera</taxon>
        <taxon>Endopterygota</taxon>
        <taxon>Hymenoptera</taxon>
        <taxon>Apocrita</taxon>
        <taxon>Aculeata</taxon>
        <taxon>Apoidea</taxon>
        <taxon>Anthophila</taxon>
        <taxon>Apidae</taxon>
        <taxon>Frieseomelitta</taxon>
    </lineage>
</organism>
<dbReference type="CDD" id="cd11622">
    <property type="entry name" value="HR1_PKN_1"/>
    <property type="match status" value="1"/>
</dbReference>
<feature type="compositionally biased region" description="Basic and acidic residues" evidence="4">
    <location>
        <begin position="575"/>
        <end position="589"/>
    </location>
</feature>
<dbReference type="InterPro" id="IPR036274">
    <property type="entry name" value="HR1_rpt_sf"/>
</dbReference>
<feature type="compositionally biased region" description="Low complexity" evidence="4">
    <location>
        <begin position="328"/>
        <end position="342"/>
    </location>
</feature>
<feature type="region of interest" description="Disordered" evidence="4">
    <location>
        <begin position="867"/>
        <end position="923"/>
    </location>
</feature>
<dbReference type="Pfam" id="PF00433">
    <property type="entry name" value="Pkinase_C"/>
    <property type="match status" value="1"/>
</dbReference>
<evidence type="ECO:0000256" key="1">
    <source>
        <dbReference type="ARBA" id="ARBA00022737"/>
    </source>
</evidence>
<feature type="compositionally biased region" description="Polar residues" evidence="4">
    <location>
        <begin position="389"/>
        <end position="413"/>
    </location>
</feature>
<dbReference type="Gene3D" id="1.10.287.160">
    <property type="entry name" value="HR1 repeat"/>
    <property type="match status" value="3"/>
</dbReference>
<feature type="domain" description="REM-1" evidence="5">
    <location>
        <begin position="27"/>
        <end position="101"/>
    </location>
</feature>
<sequence length="1502" mass="167491">MAESSYYQGDYIRHPVYELSSKYGVASSDQVPLPARLDELREHIRREIRKELKIKAGAEKLREVATDRKALSDVATIVKKSNSKLNELQAELQQLESQIILTQGQPQSPQQNHSNGQDTPLSPMGPSSPSQEGLFTDLRLLSLEKQLNIELKVKQGAENMIQSLTSGRDKKLLQEAQQMLDDSRAKIEFLRMRIMKVRQARQQQHARGDAPPPNGEATSNKDRYEPSLELALEERVEELRHRLRIEAAVVEGAKNVIRLLQSNSNNTQPPPWLVRAEVTIRHGTPVTSESSQVPVSMSSTVTDSSGVRMIYRWNTSQPCPSSTMPVVTTSGPTASSSSTSSSFGFQRGNIVFTSTPPPKPSFTIPRSGSSGNDDSVSSRGRNVNVSDSGYNSGQFSPQSYSSLPSRRPSNTLSQQYNRRCKSTCSIVLSAVDTAGGSKEESFSKQTSSEIVKHSYDSSWRHPSAHQHVFSRQQFSTVPEVCEECLEGSTSSAHGTHFCSSVQEKVATKSTTVSKDASSQTTDIESRESSSTIVSDNKVRRKVATGLHSLNEQKKKKQESRSPTISETTSIGPSVDSERSDSSTKDDSAKRKSRTVHIDVYCTGSDDDENTDTSTENECETPMTVFENPDVKVTHTQVAGNILPRGFQDDKAFLKRATERRCDSFKHAPMRMPSIASSKGYDSDDVLSSLYPSQFSSYSALRDLDSAPLSAASSNAGIPFDYDSTIATSSKDTLSDMESLINKVGLSPCDSFEYASSSDRERIRRMEEMWAKTEGERKQWRSPEIERKYLLQNRKMKEYLKKHEIGWSSADSGEESDESGTVGWSFVPSEDNQRMVKKLPTVRRTSKPTIECTDRNPIVEQELLNQKNLQQDHSDSTTRSDSIPNPYSFRDQIGPFGSNSPSPLPSKVPSRVTSPFMTPQGERTDHSLKASIFGAVVNAFRKPGHHIGPSKNPSCSCEHCRRHFEELNSRERSRSISEFERQTGFRLRNEKRIFPSLAESSRKLDLLRLSLELRRQELPPDSGTAAQLKRELASIQSASPVPVTYTSLQPFRGPLEGKATVPASVSRCAAVTGQLEVRLMGCQDLAEEVPGRTRREHPASPDLRSFVKGVTGRSSSKSYSVKDETSNDIMAVIKLDNQTVAQTSWRPCSQQAWDQRFSIELDKSRELEIGIYWKDWRSLCAIKFLRLEEFIDDVRHGMALQLEPQGLLFAEIKFLNPMISRKPKLQRQRKIFKQQVKNFPRANQMNINVATWGRLLKRSAPSLHNTRNSESPPSGPPLQLVFDTSLEDKPETPGELPDPEKGGLGGARPLGLSTSSSSPTLPRPPEHPPPPPPTITKKPSMPAPPPPPKLDQESALREFDFLHNEEKGGPQGANLRPLVTEPRAVLIAPTSPRTPSPQPVVEFPEDEHSVEDVSNFDEEFTSEKPQLTPPKDPRPLSDSEQNLFKDFTGNQIVINNISYICICLIVRICSTFHNVIYCTNYHDIIRHIELKKLCSTNESQVFN</sequence>
<dbReference type="InterPro" id="IPR011072">
    <property type="entry name" value="HR1_rho-bd"/>
</dbReference>